<reference evidence="8" key="2">
    <citation type="submission" date="2020-09" db="EMBL/GenBank/DDBJ databases">
        <authorList>
            <person name="Sun Q."/>
            <person name="Zhou Y."/>
        </authorList>
    </citation>
    <scope>NUCLEOTIDE SEQUENCE</scope>
    <source>
        <strain evidence="8">CGMCC 1.12214</strain>
    </source>
</reference>
<dbReference type="Pfam" id="PF00497">
    <property type="entry name" value="SBP_bac_3"/>
    <property type="match status" value="1"/>
</dbReference>
<evidence type="ECO:0000256" key="1">
    <source>
        <dbReference type="ARBA" id="ARBA00004196"/>
    </source>
</evidence>
<dbReference type="GO" id="GO:0015276">
    <property type="term" value="F:ligand-gated monoatomic ion channel activity"/>
    <property type="evidence" value="ECO:0007669"/>
    <property type="project" value="InterPro"/>
</dbReference>
<dbReference type="GO" id="GO:0030313">
    <property type="term" value="C:cell envelope"/>
    <property type="evidence" value="ECO:0007669"/>
    <property type="project" value="UniProtKB-SubCell"/>
</dbReference>
<name>A0A917I7L3_9HYPH</name>
<dbReference type="PANTHER" id="PTHR35936">
    <property type="entry name" value="MEMBRANE-BOUND LYTIC MUREIN TRANSGLYCOSYLASE F"/>
    <property type="match status" value="1"/>
</dbReference>
<dbReference type="SUPFAM" id="SSF53850">
    <property type="entry name" value="Periplasmic binding protein-like II"/>
    <property type="match status" value="1"/>
</dbReference>
<evidence type="ECO:0000256" key="4">
    <source>
        <dbReference type="RuleBase" id="RU003744"/>
    </source>
</evidence>
<proteinExistence type="inferred from homology"/>
<feature type="domain" description="Ionotropic glutamate receptor C-terminal" evidence="7">
    <location>
        <begin position="25"/>
        <end position="244"/>
    </location>
</feature>
<reference evidence="8" key="1">
    <citation type="journal article" date="2014" name="Int. J. Syst. Evol. Microbiol.">
        <title>Complete genome sequence of Corynebacterium casei LMG S-19264T (=DSM 44701T), isolated from a smear-ripened cheese.</title>
        <authorList>
            <consortium name="US DOE Joint Genome Institute (JGI-PGF)"/>
            <person name="Walter F."/>
            <person name="Albersmeier A."/>
            <person name="Kalinowski J."/>
            <person name="Ruckert C."/>
        </authorList>
    </citation>
    <scope>NUCLEOTIDE SEQUENCE</scope>
    <source>
        <strain evidence="8">CGMCC 1.12214</strain>
    </source>
</reference>
<sequence length="261" mass="27971">MRNILRGALTVAALALGLGGAQAQSIKVGANIGNVPWEFQDAKGEIVGFEIDLMKEVGKRIGQKVEFVNIPFNGLFAAVQSGQIDAAVSSITITKKRLESVSFAQPYYDSDQSLTVVKASGAKTLADMAGKTIGVDTGSTGDMWATENMAKSKFKDIRRYEGLNPAMLDLAAGRIDGYISDIPALLYYVKDKPQFAVIERIKTTEQYSVMTAKNSPILAKVNDAITAMKKDGAMAAIHKTWFGTDPDAGMATATVLDLPKL</sequence>
<dbReference type="GO" id="GO:0016020">
    <property type="term" value="C:membrane"/>
    <property type="evidence" value="ECO:0007669"/>
    <property type="project" value="InterPro"/>
</dbReference>
<evidence type="ECO:0000256" key="5">
    <source>
        <dbReference type="SAM" id="SignalP"/>
    </source>
</evidence>
<evidence type="ECO:0000259" key="6">
    <source>
        <dbReference type="SMART" id="SM00062"/>
    </source>
</evidence>
<organism evidence="8 9">
    <name type="scientific">Alsobacter metallidurans</name>
    <dbReference type="NCBI Taxonomy" id="340221"/>
    <lineage>
        <taxon>Bacteria</taxon>
        <taxon>Pseudomonadati</taxon>
        <taxon>Pseudomonadota</taxon>
        <taxon>Alphaproteobacteria</taxon>
        <taxon>Hyphomicrobiales</taxon>
        <taxon>Alsobacteraceae</taxon>
        <taxon>Alsobacter</taxon>
    </lineage>
</organism>
<dbReference type="InterPro" id="IPR018313">
    <property type="entry name" value="SBP_3_CS"/>
</dbReference>
<evidence type="ECO:0000259" key="7">
    <source>
        <dbReference type="SMART" id="SM00079"/>
    </source>
</evidence>
<accession>A0A917I7L3</accession>
<keyword evidence="9" id="KW-1185">Reference proteome</keyword>
<evidence type="ECO:0000256" key="2">
    <source>
        <dbReference type="ARBA" id="ARBA00010333"/>
    </source>
</evidence>
<evidence type="ECO:0000256" key="3">
    <source>
        <dbReference type="ARBA" id="ARBA00022729"/>
    </source>
</evidence>
<gene>
    <name evidence="8" type="ORF">GCM10007036_24540</name>
</gene>
<protein>
    <submittedName>
        <fullName evidence="8">Amino acid ABC transporter substrate-binding protein</fullName>
    </submittedName>
</protein>
<dbReference type="SMART" id="SM00062">
    <property type="entry name" value="PBPb"/>
    <property type="match status" value="1"/>
</dbReference>
<feature type="domain" description="Solute-binding protein family 3/N-terminal" evidence="6">
    <location>
        <begin position="25"/>
        <end position="245"/>
    </location>
</feature>
<dbReference type="Gene3D" id="3.40.190.10">
    <property type="entry name" value="Periplasmic binding protein-like II"/>
    <property type="match status" value="2"/>
</dbReference>
<dbReference type="SMART" id="SM00079">
    <property type="entry name" value="PBPe"/>
    <property type="match status" value="1"/>
</dbReference>
<comment type="subcellular location">
    <subcellularLocation>
        <location evidence="1">Cell envelope</location>
    </subcellularLocation>
</comment>
<dbReference type="AlphaFoldDB" id="A0A917I7L3"/>
<feature type="signal peptide" evidence="5">
    <location>
        <begin position="1"/>
        <end position="23"/>
    </location>
</feature>
<comment type="similarity">
    <text evidence="2 4">Belongs to the bacterial solute-binding protein 3 family.</text>
</comment>
<comment type="caution">
    <text evidence="8">The sequence shown here is derived from an EMBL/GenBank/DDBJ whole genome shotgun (WGS) entry which is preliminary data.</text>
</comment>
<dbReference type="Proteomes" id="UP000603912">
    <property type="component" value="Unassembled WGS sequence"/>
</dbReference>
<dbReference type="RefSeq" id="WP_188518059.1">
    <property type="nucleotide sequence ID" value="NZ_BMES01000002.1"/>
</dbReference>
<keyword evidence="3 5" id="KW-0732">Signal</keyword>
<dbReference type="EMBL" id="BMES01000002">
    <property type="protein sequence ID" value="GGH20751.1"/>
    <property type="molecule type" value="Genomic_DNA"/>
</dbReference>
<feature type="chain" id="PRO_5037319305" evidence="5">
    <location>
        <begin position="24"/>
        <end position="261"/>
    </location>
</feature>
<dbReference type="PROSITE" id="PS01039">
    <property type="entry name" value="SBP_BACTERIAL_3"/>
    <property type="match status" value="1"/>
</dbReference>
<dbReference type="InterPro" id="IPR001638">
    <property type="entry name" value="Solute-binding_3/MltF_N"/>
</dbReference>
<dbReference type="PANTHER" id="PTHR35936:SF17">
    <property type="entry name" value="ARGININE-BINDING EXTRACELLULAR PROTEIN ARTP"/>
    <property type="match status" value="1"/>
</dbReference>
<dbReference type="InterPro" id="IPR001320">
    <property type="entry name" value="Iontro_rcpt_C"/>
</dbReference>
<evidence type="ECO:0000313" key="9">
    <source>
        <dbReference type="Proteomes" id="UP000603912"/>
    </source>
</evidence>
<evidence type="ECO:0000313" key="8">
    <source>
        <dbReference type="EMBL" id="GGH20751.1"/>
    </source>
</evidence>